<dbReference type="PANTHER" id="PTHR14206:SF5">
    <property type="entry name" value="BRAIN-SPECIFIC ANGIOGENESIS INHIBITOR 1-ASSOCIATED PROTEIN 2-LIKE PROTEIN 2"/>
    <property type="match status" value="1"/>
</dbReference>
<evidence type="ECO:0000256" key="1">
    <source>
        <dbReference type="ARBA" id="ARBA00022443"/>
    </source>
</evidence>
<name>A0AAD7WRU4_9TELE</name>
<feature type="compositionally biased region" description="Low complexity" evidence="3">
    <location>
        <begin position="238"/>
        <end position="256"/>
    </location>
</feature>
<feature type="region of interest" description="Disordered" evidence="3">
    <location>
        <begin position="358"/>
        <end position="447"/>
    </location>
</feature>
<dbReference type="PROSITE" id="PS50002">
    <property type="entry name" value="SH3"/>
    <property type="match status" value="1"/>
</dbReference>
<dbReference type="PROSITE" id="PS51338">
    <property type="entry name" value="IMD"/>
    <property type="match status" value="1"/>
</dbReference>
<dbReference type="Proteomes" id="UP001221898">
    <property type="component" value="Unassembled WGS sequence"/>
</dbReference>
<keyword evidence="1 2" id="KW-0728">SH3 domain</keyword>
<feature type="compositionally biased region" description="Basic and acidic residues" evidence="3">
    <location>
        <begin position="412"/>
        <end position="424"/>
    </location>
</feature>
<dbReference type="GO" id="GO:0051764">
    <property type="term" value="P:actin crosslink formation"/>
    <property type="evidence" value="ECO:0007669"/>
    <property type="project" value="TreeGrafter"/>
</dbReference>
<dbReference type="Pfam" id="PF08397">
    <property type="entry name" value="IMD"/>
    <property type="match status" value="2"/>
</dbReference>
<dbReference type="EMBL" id="JAINUG010000042">
    <property type="protein sequence ID" value="KAJ8406695.1"/>
    <property type="molecule type" value="Genomic_DNA"/>
</dbReference>
<dbReference type="InterPro" id="IPR027681">
    <property type="entry name" value="IRSp53/IRTKS/Pinkbar"/>
</dbReference>
<dbReference type="Gene3D" id="1.20.1270.60">
    <property type="entry name" value="Arfaptin homology (AH) domain/BAR domain"/>
    <property type="match status" value="1"/>
</dbReference>
<keyword evidence="7" id="KW-1185">Reference proteome</keyword>
<dbReference type="SMART" id="SM00326">
    <property type="entry name" value="SH3"/>
    <property type="match status" value="1"/>
</dbReference>
<protein>
    <recommendedName>
        <fullName evidence="8">Brain-specific angiogenesis inhibitor 1-associated protein 2-like protein 2</fullName>
    </recommendedName>
</protein>
<feature type="domain" description="SH3" evidence="4">
    <location>
        <begin position="260"/>
        <end position="323"/>
    </location>
</feature>
<dbReference type="Gene3D" id="2.30.30.40">
    <property type="entry name" value="SH3 Domains"/>
    <property type="match status" value="1"/>
</dbReference>
<organism evidence="6 7">
    <name type="scientific">Aldrovandia affinis</name>
    <dbReference type="NCBI Taxonomy" id="143900"/>
    <lineage>
        <taxon>Eukaryota</taxon>
        <taxon>Metazoa</taxon>
        <taxon>Chordata</taxon>
        <taxon>Craniata</taxon>
        <taxon>Vertebrata</taxon>
        <taxon>Euteleostomi</taxon>
        <taxon>Actinopterygii</taxon>
        <taxon>Neopterygii</taxon>
        <taxon>Teleostei</taxon>
        <taxon>Notacanthiformes</taxon>
        <taxon>Halosauridae</taxon>
        <taxon>Aldrovandia</taxon>
    </lineage>
</organism>
<dbReference type="GO" id="GO:0051017">
    <property type="term" value="P:actin filament bundle assembly"/>
    <property type="evidence" value="ECO:0007669"/>
    <property type="project" value="TreeGrafter"/>
</dbReference>
<feature type="region of interest" description="Disordered" evidence="3">
    <location>
        <begin position="476"/>
        <end position="533"/>
    </location>
</feature>
<reference evidence="6" key="1">
    <citation type="journal article" date="2023" name="Science">
        <title>Genome structures resolve the early diversification of teleost fishes.</title>
        <authorList>
            <person name="Parey E."/>
            <person name="Louis A."/>
            <person name="Montfort J."/>
            <person name="Bouchez O."/>
            <person name="Roques C."/>
            <person name="Iampietro C."/>
            <person name="Lluch J."/>
            <person name="Castinel A."/>
            <person name="Donnadieu C."/>
            <person name="Desvignes T."/>
            <person name="Floi Bucao C."/>
            <person name="Jouanno E."/>
            <person name="Wen M."/>
            <person name="Mejri S."/>
            <person name="Dirks R."/>
            <person name="Jansen H."/>
            <person name="Henkel C."/>
            <person name="Chen W.J."/>
            <person name="Zahm M."/>
            <person name="Cabau C."/>
            <person name="Klopp C."/>
            <person name="Thompson A.W."/>
            <person name="Robinson-Rechavi M."/>
            <person name="Braasch I."/>
            <person name="Lecointre G."/>
            <person name="Bobe J."/>
            <person name="Postlethwait J.H."/>
            <person name="Berthelot C."/>
            <person name="Roest Crollius H."/>
            <person name="Guiguen Y."/>
        </authorList>
    </citation>
    <scope>NUCLEOTIDE SEQUENCE</scope>
    <source>
        <strain evidence="6">NC1722</strain>
    </source>
</reference>
<evidence type="ECO:0008006" key="8">
    <source>
        <dbReference type="Google" id="ProtNLM"/>
    </source>
</evidence>
<dbReference type="InterPro" id="IPR027267">
    <property type="entry name" value="AH/BAR_dom_sf"/>
</dbReference>
<dbReference type="Pfam" id="PF14604">
    <property type="entry name" value="SH3_9"/>
    <property type="match status" value="1"/>
</dbReference>
<dbReference type="GO" id="GO:0005654">
    <property type="term" value="C:nucleoplasm"/>
    <property type="evidence" value="ECO:0007669"/>
    <property type="project" value="TreeGrafter"/>
</dbReference>
<feature type="region of interest" description="Disordered" evidence="3">
    <location>
        <begin position="187"/>
        <end position="258"/>
    </location>
</feature>
<sequence length="533" mass="59475">MEQFNPGLQKLVSLGNSYFQAFQALAATSEAYFSALAKLGEQALHSMSSGSLGDVLIQISDSQRRLTAELGGVFQWFNAEVLQAIDTNVKLDEDYIASSRKQYEVEVRNQAAALERQLRRGAYRDTLESSEYMHYLRQSQREAMTEQERRFRFLAEKHCGLTQSLFYLICKTGASVQQRAEGWKERVSETRIPRARSPLPVDQDTSHRSSIGSLLQTGVRDGDTEYSWAGREPLGKVPSRAPSPQPRSRSSSVGESLGLGGARQMRALVSNPASSNPTMLPFSRDEVLTLMVQEPRNGWLYGRAESSSRQGWFPAAYVGPLEDTPKPSVSSGSNYKSLSTNNQLDQAELTERLNKIASRGYNEIPPPAPSSRRGSADLRPVTPTLERRMEPSSNDKGGTVHYGFKTGVTDQPDPKDHSDSRRYSEIPPRLLPRGESRSIAVRSRPPRRDERNLLLTASIMATRSLRQTNWIGRTNRTAGATVRSRPRLRPHGGGQPICIQSHPPQRDEWNLPLTARRTADQNSFPGEPIPSQR</sequence>
<dbReference type="AlphaFoldDB" id="A0AAD7WRU4"/>
<evidence type="ECO:0000313" key="7">
    <source>
        <dbReference type="Proteomes" id="UP001221898"/>
    </source>
</evidence>
<feature type="region of interest" description="Disordered" evidence="3">
    <location>
        <begin position="324"/>
        <end position="346"/>
    </location>
</feature>
<dbReference type="SUPFAM" id="SSF103657">
    <property type="entry name" value="BAR/IMD domain-like"/>
    <property type="match status" value="1"/>
</dbReference>
<dbReference type="PANTHER" id="PTHR14206">
    <property type="entry name" value="BRAIN-SPECIFIC ANGIOGENESIS INHIBITOR 1-ASSOCIATED PROTEIN 2"/>
    <property type="match status" value="1"/>
</dbReference>
<dbReference type="GO" id="GO:0005829">
    <property type="term" value="C:cytosol"/>
    <property type="evidence" value="ECO:0007669"/>
    <property type="project" value="TreeGrafter"/>
</dbReference>
<dbReference type="InterPro" id="IPR013606">
    <property type="entry name" value="I-BAR_dom"/>
</dbReference>
<proteinExistence type="predicted"/>
<gene>
    <name evidence="6" type="ORF">AAFF_G00296110</name>
</gene>
<dbReference type="InterPro" id="IPR036028">
    <property type="entry name" value="SH3-like_dom_sf"/>
</dbReference>
<evidence type="ECO:0000313" key="6">
    <source>
        <dbReference type="EMBL" id="KAJ8406695.1"/>
    </source>
</evidence>
<evidence type="ECO:0000256" key="2">
    <source>
        <dbReference type="PROSITE-ProRule" id="PRU00192"/>
    </source>
</evidence>
<evidence type="ECO:0000259" key="5">
    <source>
        <dbReference type="PROSITE" id="PS51338"/>
    </source>
</evidence>
<dbReference type="GO" id="GO:0030838">
    <property type="term" value="P:positive regulation of actin filament polymerization"/>
    <property type="evidence" value="ECO:0007669"/>
    <property type="project" value="TreeGrafter"/>
</dbReference>
<feature type="domain" description="IMD" evidence="5">
    <location>
        <begin position="1"/>
        <end position="207"/>
    </location>
</feature>
<dbReference type="InterPro" id="IPR001452">
    <property type="entry name" value="SH3_domain"/>
</dbReference>
<dbReference type="GO" id="GO:0007009">
    <property type="term" value="P:plasma membrane organization"/>
    <property type="evidence" value="ECO:0007669"/>
    <property type="project" value="InterPro"/>
</dbReference>
<evidence type="ECO:0000256" key="3">
    <source>
        <dbReference type="SAM" id="MobiDB-lite"/>
    </source>
</evidence>
<accession>A0AAD7WRU4</accession>
<evidence type="ECO:0000259" key="4">
    <source>
        <dbReference type="PROSITE" id="PS50002"/>
    </source>
</evidence>
<feature type="compositionally biased region" description="Polar residues" evidence="3">
    <location>
        <begin position="327"/>
        <end position="345"/>
    </location>
</feature>
<comment type="caution">
    <text evidence="6">The sequence shown here is derived from an EMBL/GenBank/DDBJ whole genome shotgun (WGS) entry which is preliminary data.</text>
</comment>
<dbReference type="SUPFAM" id="SSF50044">
    <property type="entry name" value="SH3-domain"/>
    <property type="match status" value="1"/>
</dbReference>